<dbReference type="PANTHER" id="PTHR15615">
    <property type="match status" value="1"/>
</dbReference>
<dbReference type="GO" id="GO:0019901">
    <property type="term" value="F:protein kinase binding"/>
    <property type="evidence" value="ECO:0007669"/>
    <property type="project" value="InterPro"/>
</dbReference>
<dbReference type="AlphaFoldDB" id="A0A8S2QH86"/>
<reference evidence="3" key="1">
    <citation type="submission" date="2021-02" db="EMBL/GenBank/DDBJ databases">
        <authorList>
            <person name="Nowell W R."/>
        </authorList>
    </citation>
    <scope>NUCLEOTIDE SEQUENCE</scope>
</reference>
<comment type="similarity">
    <text evidence="1">Belongs to the CNPPD1 family.</text>
</comment>
<dbReference type="PANTHER" id="PTHR15615:SF108">
    <property type="entry name" value="PROTEIN CNPPD1"/>
    <property type="match status" value="1"/>
</dbReference>
<protein>
    <recommendedName>
        <fullName evidence="2">Protein CNPPD1</fullName>
    </recommendedName>
</protein>
<evidence type="ECO:0000313" key="3">
    <source>
        <dbReference type="EMBL" id="CAF4098859.1"/>
    </source>
</evidence>
<dbReference type="Proteomes" id="UP000676336">
    <property type="component" value="Unassembled WGS sequence"/>
</dbReference>
<sequence length="153" mass="17512">MIYRLQNDDLILDDIILPDINESPEQMENLVSIDCALALSLCKIRNLPSCVFVLSLLYMKRLRSLRGLSSLAQIDNLTTEELYITSTLLADKYLIDEGENEQLFNSDLAELTGITVERFNLIERQALLALNWNFQMAKTFNENLDPLKTIDLV</sequence>
<accession>A0A8S2QH86</accession>
<name>A0A8S2QH86_9BILA</name>
<evidence type="ECO:0000256" key="2">
    <source>
        <dbReference type="ARBA" id="ARBA00040808"/>
    </source>
</evidence>
<dbReference type="Pfam" id="PF08613">
    <property type="entry name" value="Cyclin"/>
    <property type="match status" value="1"/>
</dbReference>
<dbReference type="GO" id="GO:0000307">
    <property type="term" value="C:cyclin-dependent protein kinase holoenzyme complex"/>
    <property type="evidence" value="ECO:0007669"/>
    <property type="project" value="TreeGrafter"/>
</dbReference>
<feature type="non-terminal residue" evidence="3">
    <location>
        <position position="1"/>
    </location>
</feature>
<organism evidence="3 4">
    <name type="scientific">Rotaria magnacalcarata</name>
    <dbReference type="NCBI Taxonomy" id="392030"/>
    <lineage>
        <taxon>Eukaryota</taxon>
        <taxon>Metazoa</taxon>
        <taxon>Spiralia</taxon>
        <taxon>Gnathifera</taxon>
        <taxon>Rotifera</taxon>
        <taxon>Eurotatoria</taxon>
        <taxon>Bdelloidea</taxon>
        <taxon>Philodinida</taxon>
        <taxon>Philodinidae</taxon>
        <taxon>Rotaria</taxon>
    </lineage>
</organism>
<dbReference type="CDD" id="cd20557">
    <property type="entry name" value="CYCLIN_ScPCL1-like"/>
    <property type="match status" value="1"/>
</dbReference>
<dbReference type="SUPFAM" id="SSF47954">
    <property type="entry name" value="Cyclin-like"/>
    <property type="match status" value="1"/>
</dbReference>
<evidence type="ECO:0000313" key="4">
    <source>
        <dbReference type="Proteomes" id="UP000676336"/>
    </source>
</evidence>
<proteinExistence type="inferred from homology"/>
<dbReference type="EMBL" id="CAJOBI010007924">
    <property type="protein sequence ID" value="CAF4098859.1"/>
    <property type="molecule type" value="Genomic_DNA"/>
</dbReference>
<evidence type="ECO:0000256" key="1">
    <source>
        <dbReference type="ARBA" id="ARBA00038508"/>
    </source>
</evidence>
<gene>
    <name evidence="3" type="ORF">SMN809_LOCUS17241</name>
</gene>
<dbReference type="InterPro" id="IPR036915">
    <property type="entry name" value="Cyclin-like_sf"/>
</dbReference>
<dbReference type="GO" id="GO:0016538">
    <property type="term" value="F:cyclin-dependent protein serine/threonine kinase regulator activity"/>
    <property type="evidence" value="ECO:0007669"/>
    <property type="project" value="TreeGrafter"/>
</dbReference>
<dbReference type="GO" id="GO:0005634">
    <property type="term" value="C:nucleus"/>
    <property type="evidence" value="ECO:0007669"/>
    <property type="project" value="TreeGrafter"/>
</dbReference>
<comment type="caution">
    <text evidence="3">The sequence shown here is derived from an EMBL/GenBank/DDBJ whole genome shotgun (WGS) entry which is preliminary data.</text>
</comment>
<dbReference type="InterPro" id="IPR013922">
    <property type="entry name" value="Cyclin_PHO80-like"/>
</dbReference>
<dbReference type="Gene3D" id="1.10.472.10">
    <property type="entry name" value="Cyclin-like"/>
    <property type="match status" value="1"/>
</dbReference>